<dbReference type="AlphaFoldDB" id="B4CTM9"/>
<organism evidence="1 2">
    <name type="scientific">Chthoniobacter flavus Ellin428</name>
    <dbReference type="NCBI Taxonomy" id="497964"/>
    <lineage>
        <taxon>Bacteria</taxon>
        <taxon>Pseudomonadati</taxon>
        <taxon>Verrucomicrobiota</taxon>
        <taxon>Spartobacteria</taxon>
        <taxon>Chthoniobacterales</taxon>
        <taxon>Chthoniobacteraceae</taxon>
        <taxon>Chthoniobacter</taxon>
    </lineage>
</organism>
<protein>
    <submittedName>
        <fullName evidence="1">Uncharacterized protein</fullName>
    </submittedName>
</protein>
<accession>B4CTM9</accession>
<proteinExistence type="predicted"/>
<dbReference type="InParanoid" id="B4CTM9"/>
<dbReference type="Proteomes" id="UP000005824">
    <property type="component" value="Unassembled WGS sequence"/>
</dbReference>
<dbReference type="STRING" id="497964.CfE428DRAFT_0008"/>
<evidence type="ECO:0000313" key="2">
    <source>
        <dbReference type="Proteomes" id="UP000005824"/>
    </source>
</evidence>
<dbReference type="EMBL" id="ABVL01000001">
    <property type="protein sequence ID" value="EDY21883.1"/>
    <property type="molecule type" value="Genomic_DNA"/>
</dbReference>
<reference evidence="1 2" key="1">
    <citation type="journal article" date="2011" name="J. Bacteriol.">
        <title>Genome sequence of Chthoniobacter flavus Ellin428, an aerobic heterotrophic soil bacterium.</title>
        <authorList>
            <person name="Kant R."/>
            <person name="van Passel M.W."/>
            <person name="Palva A."/>
            <person name="Lucas S."/>
            <person name="Lapidus A."/>
            <person name="Glavina Del Rio T."/>
            <person name="Dalin E."/>
            <person name="Tice H."/>
            <person name="Bruce D."/>
            <person name="Goodwin L."/>
            <person name="Pitluck S."/>
            <person name="Larimer F.W."/>
            <person name="Land M.L."/>
            <person name="Hauser L."/>
            <person name="Sangwan P."/>
            <person name="de Vos W.M."/>
            <person name="Janssen P.H."/>
            <person name="Smidt H."/>
        </authorList>
    </citation>
    <scope>NUCLEOTIDE SEQUENCE [LARGE SCALE GENOMIC DNA]</scope>
    <source>
        <strain evidence="1 2">Ellin428</strain>
    </source>
</reference>
<sequence length="49" mass="5159">MAVPAPAAEIHVFVALADNATQGIVPVPAKIGNGDDAEHNLYWGRDSRC</sequence>
<keyword evidence="2" id="KW-1185">Reference proteome</keyword>
<comment type="caution">
    <text evidence="1">The sequence shown here is derived from an EMBL/GenBank/DDBJ whole genome shotgun (WGS) entry which is preliminary data.</text>
</comment>
<evidence type="ECO:0000313" key="1">
    <source>
        <dbReference type="EMBL" id="EDY21883.1"/>
    </source>
</evidence>
<name>B4CTM9_9BACT</name>
<gene>
    <name evidence="1" type="ORF">CfE428DRAFT_0008</name>
</gene>